<keyword evidence="2" id="KW-1003">Cell membrane</keyword>
<evidence type="ECO:0000256" key="1">
    <source>
        <dbReference type="ARBA" id="ARBA00004651"/>
    </source>
</evidence>
<dbReference type="PANTHER" id="PTHR33908">
    <property type="entry name" value="MANNOSYLTRANSFERASE YKCB-RELATED"/>
    <property type="match status" value="1"/>
</dbReference>
<evidence type="ECO:0000256" key="4">
    <source>
        <dbReference type="ARBA" id="ARBA00022679"/>
    </source>
</evidence>
<feature type="transmembrane region" description="Helical" evidence="8">
    <location>
        <begin position="140"/>
        <end position="157"/>
    </location>
</feature>
<comment type="caution">
    <text evidence="10">The sequence shown here is derived from an EMBL/GenBank/DDBJ whole genome shotgun (WGS) entry which is preliminary data.</text>
</comment>
<dbReference type="InterPro" id="IPR038731">
    <property type="entry name" value="RgtA/B/C-like"/>
</dbReference>
<evidence type="ECO:0000256" key="2">
    <source>
        <dbReference type="ARBA" id="ARBA00022475"/>
    </source>
</evidence>
<keyword evidence="6 8" id="KW-1133">Transmembrane helix</keyword>
<evidence type="ECO:0000256" key="8">
    <source>
        <dbReference type="SAM" id="Phobius"/>
    </source>
</evidence>
<dbReference type="GO" id="GO:0005886">
    <property type="term" value="C:plasma membrane"/>
    <property type="evidence" value="ECO:0007669"/>
    <property type="project" value="UniProtKB-SubCell"/>
</dbReference>
<evidence type="ECO:0000256" key="3">
    <source>
        <dbReference type="ARBA" id="ARBA00022676"/>
    </source>
</evidence>
<keyword evidence="7 8" id="KW-0472">Membrane</keyword>
<gene>
    <name evidence="10" type="ORF">AMJ39_02680</name>
</gene>
<dbReference type="GO" id="GO:0009103">
    <property type="term" value="P:lipopolysaccharide biosynthetic process"/>
    <property type="evidence" value="ECO:0007669"/>
    <property type="project" value="UniProtKB-ARBA"/>
</dbReference>
<dbReference type="Pfam" id="PF13231">
    <property type="entry name" value="PMT_2"/>
    <property type="match status" value="1"/>
</dbReference>
<reference evidence="10 11" key="1">
    <citation type="journal article" date="2015" name="Microbiome">
        <title>Genomic resolution of linkages in carbon, nitrogen, and sulfur cycling among widespread estuary sediment bacteria.</title>
        <authorList>
            <person name="Baker B.J."/>
            <person name="Lazar C.S."/>
            <person name="Teske A.P."/>
            <person name="Dick G.J."/>
        </authorList>
    </citation>
    <scope>NUCLEOTIDE SEQUENCE [LARGE SCALE GENOMIC DNA]</scope>
    <source>
        <strain evidence="10">DG_24</strain>
    </source>
</reference>
<evidence type="ECO:0000256" key="7">
    <source>
        <dbReference type="ARBA" id="ARBA00023136"/>
    </source>
</evidence>
<feature type="transmembrane region" description="Helical" evidence="8">
    <location>
        <begin position="21"/>
        <end position="42"/>
    </location>
</feature>
<keyword evidence="5 8" id="KW-0812">Transmembrane</keyword>
<feature type="transmembrane region" description="Helical" evidence="8">
    <location>
        <begin position="226"/>
        <end position="247"/>
    </location>
</feature>
<evidence type="ECO:0000313" key="10">
    <source>
        <dbReference type="EMBL" id="KPJ53913.1"/>
    </source>
</evidence>
<keyword evidence="4" id="KW-0808">Transferase</keyword>
<dbReference type="Proteomes" id="UP000052008">
    <property type="component" value="Unassembled WGS sequence"/>
</dbReference>
<keyword evidence="3" id="KW-0328">Glycosyltransferase</keyword>
<protein>
    <recommendedName>
        <fullName evidence="9">Glycosyltransferase RgtA/B/C/D-like domain-containing protein</fullName>
    </recommendedName>
</protein>
<name>A0A0S7WVG6_UNCT6</name>
<dbReference type="AlphaFoldDB" id="A0A0S7WVG6"/>
<proteinExistence type="predicted"/>
<accession>A0A0S7WVG6</accession>
<dbReference type="PANTHER" id="PTHR33908:SF11">
    <property type="entry name" value="MEMBRANE PROTEIN"/>
    <property type="match status" value="1"/>
</dbReference>
<evidence type="ECO:0000313" key="11">
    <source>
        <dbReference type="Proteomes" id="UP000052008"/>
    </source>
</evidence>
<sequence length="332" mass="35843">MNVLPVRAGGGAAGSPEGRPLWLRIVPLAALLVGLALLRSIFLTHDPPAELVEWGLNVGGFLYDEGWWTANARDHAVFGEWLSGEFDPIIISPVSSLLFRASFLVLGQGLVQARVVSVVLGMAGLVLLFSILRRTSGEKAAFWGVLLVGLYVPLLIVHRTALLESSALFFGILSVWLWMRGSPTAHVGSGLAMAAAMLTKPTVIVVAIPLCIAALWVPARSRRREVLSIVGGLVAGGLIWWLVWGLVQPGGMVRMLSFYTGPRWRPMNGGSASWLFSGRLEAGPSSRSRHTSRCATSSSSRPPLLCWQRPSSCRRGGMGGCPGVNRYSHWSW</sequence>
<feature type="transmembrane region" description="Helical" evidence="8">
    <location>
        <begin position="113"/>
        <end position="134"/>
    </location>
</feature>
<evidence type="ECO:0000256" key="6">
    <source>
        <dbReference type="ARBA" id="ARBA00022989"/>
    </source>
</evidence>
<organism evidence="10 11">
    <name type="scientific">candidate division TA06 bacterium DG_24</name>
    <dbReference type="NCBI Taxonomy" id="1703770"/>
    <lineage>
        <taxon>Bacteria</taxon>
        <taxon>Bacteria division TA06</taxon>
    </lineage>
</organism>
<dbReference type="GO" id="GO:0016763">
    <property type="term" value="F:pentosyltransferase activity"/>
    <property type="evidence" value="ECO:0007669"/>
    <property type="project" value="TreeGrafter"/>
</dbReference>
<comment type="subcellular location">
    <subcellularLocation>
        <location evidence="1">Cell membrane</location>
        <topology evidence="1">Multi-pass membrane protein</topology>
    </subcellularLocation>
</comment>
<dbReference type="EMBL" id="LIZS01000010">
    <property type="protein sequence ID" value="KPJ53913.1"/>
    <property type="molecule type" value="Genomic_DNA"/>
</dbReference>
<dbReference type="STRING" id="1703770.AMJ39_02680"/>
<feature type="transmembrane region" description="Helical" evidence="8">
    <location>
        <begin position="191"/>
        <end position="217"/>
    </location>
</feature>
<evidence type="ECO:0000256" key="5">
    <source>
        <dbReference type="ARBA" id="ARBA00022692"/>
    </source>
</evidence>
<evidence type="ECO:0000259" key="9">
    <source>
        <dbReference type="Pfam" id="PF13231"/>
    </source>
</evidence>
<feature type="domain" description="Glycosyltransferase RgtA/B/C/D-like" evidence="9">
    <location>
        <begin position="93"/>
        <end position="244"/>
    </location>
</feature>
<dbReference type="InterPro" id="IPR050297">
    <property type="entry name" value="LipidA_mod_glycosyltrf_83"/>
</dbReference>